<protein>
    <submittedName>
        <fullName evidence="2">Uncharacterized protein</fullName>
    </submittedName>
</protein>
<organism evidence="2 3">
    <name type="scientific">Aspergillus pseudonomiae</name>
    <dbReference type="NCBI Taxonomy" id="1506151"/>
    <lineage>
        <taxon>Eukaryota</taxon>
        <taxon>Fungi</taxon>
        <taxon>Dikarya</taxon>
        <taxon>Ascomycota</taxon>
        <taxon>Pezizomycotina</taxon>
        <taxon>Eurotiomycetes</taxon>
        <taxon>Eurotiomycetidae</taxon>
        <taxon>Eurotiales</taxon>
        <taxon>Aspergillaceae</taxon>
        <taxon>Aspergillus</taxon>
        <taxon>Aspergillus subgen. Circumdati</taxon>
    </lineage>
</organism>
<sequence>MAEAGTPFQLFRLWFAGNSSTLVQGAVMTSTIRYCIFFGFVRWSRFFGYRNPTLFFLYFFSFPFLLFFYFFFLSPG</sequence>
<evidence type="ECO:0000313" key="3">
    <source>
        <dbReference type="Proteomes" id="UP000325579"/>
    </source>
</evidence>
<dbReference type="EMBL" id="ML737013">
    <property type="protein sequence ID" value="KAE8396770.1"/>
    <property type="molecule type" value="Genomic_DNA"/>
</dbReference>
<dbReference type="RefSeq" id="XP_031934089.1">
    <property type="nucleotide sequence ID" value="XM_032084025.1"/>
</dbReference>
<feature type="transmembrane region" description="Helical" evidence="1">
    <location>
        <begin position="53"/>
        <end position="72"/>
    </location>
</feature>
<evidence type="ECO:0000313" key="2">
    <source>
        <dbReference type="EMBL" id="KAE8396770.1"/>
    </source>
</evidence>
<dbReference type="OrthoDB" id="10456495at2759"/>
<keyword evidence="1" id="KW-0812">Transmembrane</keyword>
<keyword evidence="1" id="KW-0472">Membrane</keyword>
<dbReference type="Proteomes" id="UP000325579">
    <property type="component" value="Unassembled WGS sequence"/>
</dbReference>
<dbReference type="GeneID" id="43668716"/>
<feature type="transmembrane region" description="Helical" evidence="1">
    <location>
        <begin position="22"/>
        <end position="41"/>
    </location>
</feature>
<reference evidence="2 3" key="1">
    <citation type="submission" date="2019-04" db="EMBL/GenBank/DDBJ databases">
        <authorList>
            <consortium name="DOE Joint Genome Institute"/>
            <person name="Mondo S."/>
            <person name="Kjaerbolling I."/>
            <person name="Vesth T."/>
            <person name="Frisvad J.C."/>
            <person name="Nybo J.L."/>
            <person name="Theobald S."/>
            <person name="Kildgaard S."/>
            <person name="Isbrandt T."/>
            <person name="Kuo A."/>
            <person name="Sato A."/>
            <person name="Lyhne E.K."/>
            <person name="Kogle M.E."/>
            <person name="Wiebenga A."/>
            <person name="Kun R.S."/>
            <person name="Lubbers R.J."/>
            <person name="Makela M.R."/>
            <person name="Barry K."/>
            <person name="Chovatia M."/>
            <person name="Clum A."/>
            <person name="Daum C."/>
            <person name="Haridas S."/>
            <person name="He G."/>
            <person name="LaButti K."/>
            <person name="Lipzen A."/>
            <person name="Riley R."/>
            <person name="Salamov A."/>
            <person name="Simmons B.A."/>
            <person name="Magnuson J.K."/>
            <person name="Henrissat B."/>
            <person name="Mortensen U.H."/>
            <person name="Larsen T.O."/>
            <person name="Devries R.P."/>
            <person name="Grigoriev I.V."/>
            <person name="Machida M."/>
            <person name="Baker S.E."/>
            <person name="Andersen M.R."/>
            <person name="Cantor M.N."/>
            <person name="Hua S.X."/>
        </authorList>
    </citation>
    <scope>NUCLEOTIDE SEQUENCE [LARGE SCALE GENOMIC DNA]</scope>
    <source>
        <strain evidence="2 3">CBS 119388</strain>
    </source>
</reference>
<proteinExistence type="predicted"/>
<keyword evidence="1" id="KW-1133">Transmembrane helix</keyword>
<gene>
    <name evidence="2" type="ORF">BDV37DRAFT_267402</name>
</gene>
<dbReference type="AlphaFoldDB" id="A0A5N7CR95"/>
<evidence type="ECO:0000256" key="1">
    <source>
        <dbReference type="SAM" id="Phobius"/>
    </source>
</evidence>
<name>A0A5N7CR95_9EURO</name>
<keyword evidence="3" id="KW-1185">Reference proteome</keyword>
<accession>A0A5N7CR95</accession>